<comment type="caution">
    <text evidence="12">The sequence shown here is derived from an EMBL/GenBank/DDBJ whole genome shotgun (WGS) entry which is preliminary data.</text>
</comment>
<keyword evidence="2 4" id="KW-0863">Zinc-finger</keyword>
<dbReference type="Pfam" id="PF00443">
    <property type="entry name" value="UCH"/>
    <property type="match status" value="1"/>
</dbReference>
<feature type="compositionally biased region" description="Polar residues" evidence="5">
    <location>
        <begin position="1584"/>
        <end position="1602"/>
    </location>
</feature>
<dbReference type="Pfam" id="PF01426">
    <property type="entry name" value="BAH"/>
    <property type="match status" value="1"/>
</dbReference>
<dbReference type="GO" id="GO:0004842">
    <property type="term" value="F:ubiquitin-protein transferase activity"/>
    <property type="evidence" value="ECO:0007669"/>
    <property type="project" value="TreeGrafter"/>
</dbReference>
<dbReference type="InterPro" id="IPR001025">
    <property type="entry name" value="BAH_dom"/>
</dbReference>
<dbReference type="EMBL" id="LVVM01001546">
    <property type="protein sequence ID" value="OJA18320.1"/>
    <property type="molecule type" value="Genomic_DNA"/>
</dbReference>
<keyword evidence="13" id="KW-1185">Reference proteome</keyword>
<dbReference type="InterPro" id="IPR043151">
    <property type="entry name" value="BAH_sf"/>
</dbReference>
<feature type="domain" description="BAH" evidence="9">
    <location>
        <begin position="1"/>
        <end position="101"/>
    </location>
</feature>
<feature type="domain" description="PHD-type" evidence="11">
    <location>
        <begin position="578"/>
        <end position="696"/>
    </location>
</feature>
<evidence type="ECO:0000256" key="5">
    <source>
        <dbReference type="SAM" id="MobiDB-lite"/>
    </source>
</evidence>
<feature type="region of interest" description="Disordered" evidence="5">
    <location>
        <begin position="519"/>
        <end position="561"/>
    </location>
</feature>
<proteinExistence type="predicted"/>
<dbReference type="PROSITE" id="PS50206">
    <property type="entry name" value="RHODANESE_3"/>
    <property type="match status" value="1"/>
</dbReference>
<dbReference type="InterPro" id="IPR017884">
    <property type="entry name" value="SANT_dom"/>
</dbReference>
<dbReference type="Pfam" id="PF00628">
    <property type="entry name" value="PHD"/>
    <property type="match status" value="1"/>
</dbReference>
<keyword evidence="3" id="KW-0862">Zinc</keyword>
<dbReference type="GO" id="GO:0036205">
    <property type="term" value="P:histone catabolic process"/>
    <property type="evidence" value="ECO:0007669"/>
    <property type="project" value="TreeGrafter"/>
</dbReference>
<feature type="compositionally biased region" description="Polar residues" evidence="5">
    <location>
        <begin position="1449"/>
        <end position="1460"/>
    </location>
</feature>
<dbReference type="PROSITE" id="PS51293">
    <property type="entry name" value="SANT"/>
    <property type="match status" value="1"/>
</dbReference>
<dbReference type="Pfam" id="PF00581">
    <property type="entry name" value="Rhodanese"/>
    <property type="match status" value="1"/>
</dbReference>
<feature type="region of interest" description="Disordered" evidence="5">
    <location>
        <begin position="1023"/>
        <end position="1087"/>
    </location>
</feature>
<feature type="compositionally biased region" description="Low complexity" evidence="5">
    <location>
        <begin position="1039"/>
        <end position="1063"/>
    </location>
</feature>
<evidence type="ECO:0000256" key="1">
    <source>
        <dbReference type="ARBA" id="ARBA00022723"/>
    </source>
</evidence>
<name>A0A1J8QXV7_9AGAM</name>
<dbReference type="CDD" id="cd15571">
    <property type="entry name" value="ePHD"/>
    <property type="match status" value="1"/>
</dbReference>
<dbReference type="InterPro" id="IPR000679">
    <property type="entry name" value="Znf_GATA"/>
</dbReference>
<feature type="region of interest" description="Disordered" evidence="5">
    <location>
        <begin position="1470"/>
        <end position="1489"/>
    </location>
</feature>
<dbReference type="SMART" id="SM00401">
    <property type="entry name" value="ZnF_GATA"/>
    <property type="match status" value="1"/>
</dbReference>
<dbReference type="PROSITE" id="PS00972">
    <property type="entry name" value="USP_1"/>
    <property type="match status" value="1"/>
</dbReference>
<dbReference type="InterPro" id="IPR009057">
    <property type="entry name" value="Homeodomain-like_sf"/>
</dbReference>
<feature type="compositionally biased region" description="Polar residues" evidence="5">
    <location>
        <begin position="1506"/>
        <end position="1516"/>
    </location>
</feature>
<dbReference type="InterPro" id="IPR011011">
    <property type="entry name" value="Znf_FYVE_PHD"/>
</dbReference>
<dbReference type="Gene3D" id="3.40.250.10">
    <property type="entry name" value="Rhodanese-like domain"/>
    <property type="match status" value="1"/>
</dbReference>
<dbReference type="InterPro" id="IPR001763">
    <property type="entry name" value="Rhodanese-like_dom"/>
</dbReference>
<dbReference type="SUPFAM" id="SSF57903">
    <property type="entry name" value="FYVE/PHD zinc finger"/>
    <property type="match status" value="1"/>
</dbReference>
<organism evidence="12 13">
    <name type="scientific">Rhizopogon vesiculosus</name>
    <dbReference type="NCBI Taxonomy" id="180088"/>
    <lineage>
        <taxon>Eukaryota</taxon>
        <taxon>Fungi</taxon>
        <taxon>Dikarya</taxon>
        <taxon>Basidiomycota</taxon>
        <taxon>Agaricomycotina</taxon>
        <taxon>Agaricomycetes</taxon>
        <taxon>Agaricomycetidae</taxon>
        <taxon>Boletales</taxon>
        <taxon>Suillineae</taxon>
        <taxon>Rhizopogonaceae</taxon>
        <taxon>Rhizopogon</taxon>
    </lineage>
</organism>
<evidence type="ECO:0000259" key="11">
    <source>
        <dbReference type="PROSITE" id="PS51805"/>
    </source>
</evidence>
<dbReference type="InterPro" id="IPR028889">
    <property type="entry name" value="USP"/>
</dbReference>
<evidence type="ECO:0000256" key="4">
    <source>
        <dbReference type="PROSITE-ProRule" id="PRU00146"/>
    </source>
</evidence>
<evidence type="ECO:0000259" key="6">
    <source>
        <dbReference type="PROSITE" id="PS50016"/>
    </source>
</evidence>
<dbReference type="InterPro" id="IPR001965">
    <property type="entry name" value="Znf_PHD"/>
</dbReference>
<dbReference type="GO" id="GO:0006355">
    <property type="term" value="P:regulation of DNA-templated transcription"/>
    <property type="evidence" value="ECO:0007669"/>
    <property type="project" value="InterPro"/>
</dbReference>
<feature type="compositionally biased region" description="Low complexity" evidence="5">
    <location>
        <begin position="1078"/>
        <end position="1087"/>
    </location>
</feature>
<feature type="region of interest" description="Disordered" evidence="5">
    <location>
        <begin position="439"/>
        <end position="462"/>
    </location>
</feature>
<dbReference type="SUPFAM" id="SSF52821">
    <property type="entry name" value="Rhodanese/Cell cycle control phosphatase"/>
    <property type="match status" value="1"/>
</dbReference>
<dbReference type="InterPro" id="IPR019787">
    <property type="entry name" value="Znf_PHD-finger"/>
</dbReference>
<dbReference type="GO" id="GO:0004843">
    <property type="term" value="F:cysteine-type deubiquitinase activity"/>
    <property type="evidence" value="ECO:0007669"/>
    <property type="project" value="InterPro"/>
</dbReference>
<dbReference type="Gene3D" id="1.10.10.60">
    <property type="entry name" value="Homeodomain-like"/>
    <property type="match status" value="1"/>
</dbReference>
<dbReference type="InterPro" id="IPR034732">
    <property type="entry name" value="EPHD"/>
</dbReference>
<dbReference type="InterPro" id="IPR038765">
    <property type="entry name" value="Papain-like_cys_pep_sf"/>
</dbReference>
<dbReference type="Pfam" id="PF13832">
    <property type="entry name" value="zf-HC5HC2H_2"/>
    <property type="match status" value="1"/>
</dbReference>
<dbReference type="PROSITE" id="PS00973">
    <property type="entry name" value="USP_2"/>
    <property type="match status" value="1"/>
</dbReference>
<dbReference type="GO" id="GO:0008270">
    <property type="term" value="F:zinc ion binding"/>
    <property type="evidence" value="ECO:0007669"/>
    <property type="project" value="UniProtKB-KW"/>
</dbReference>
<evidence type="ECO:0000259" key="7">
    <source>
        <dbReference type="PROSITE" id="PS50206"/>
    </source>
</evidence>
<dbReference type="InterPro" id="IPR029617">
    <property type="entry name" value="Snt2"/>
</dbReference>
<dbReference type="CDD" id="cd15497">
    <property type="entry name" value="PHD1_Snt2p_like"/>
    <property type="match status" value="1"/>
</dbReference>
<evidence type="ECO:0000313" key="13">
    <source>
        <dbReference type="Proteomes" id="UP000183567"/>
    </source>
</evidence>
<feature type="region of interest" description="Disordered" evidence="5">
    <location>
        <begin position="1117"/>
        <end position="1191"/>
    </location>
</feature>
<dbReference type="PROSITE" id="PS50235">
    <property type="entry name" value="USP_3"/>
    <property type="match status" value="1"/>
</dbReference>
<dbReference type="Gene3D" id="3.90.70.10">
    <property type="entry name" value="Cysteine proteinases"/>
    <property type="match status" value="1"/>
</dbReference>
<dbReference type="InterPro" id="IPR036873">
    <property type="entry name" value="Rhodanese-like_dom_sf"/>
</dbReference>
<dbReference type="GO" id="GO:0016579">
    <property type="term" value="P:protein deubiquitination"/>
    <property type="evidence" value="ECO:0007669"/>
    <property type="project" value="InterPro"/>
</dbReference>
<sequence>MEFLPPEGAAKGKGKGKEIYTRVRLAWYYRPSDVSDRPVADSRLLLAAIYSEICDINQLRSRCHVLHRDKITDLAGWKKRPDRFYFNRLFDPYIKKEFDVIQATDVRNLPDNIRQVLTSRYEYVVAEKEVVPDLTDTLRLCGTCSEWCANPDTVGCDRCKNFFHMSCVQPPLLAKPSRGYGWTCAPCSKRHEEEVDKHDVRHPTPITKPKSNAPAPRGRGRPRKDRSLAEKEENVEIKYFKMWPFRYFGQYTVAEDTLDPDDLIFPRSATRVGPKYQATVPSTVDVPSPLDLEQRGGDNTVEILSAINNLTDEEITELETWKSVLSRKKENLQSVDWLSEAIRRFSQAYLMNRGWSTVDMSVPTRVEKWKKGETKYTDREWSAEEIAAFEDGIYLYGAELRAVHDEIGTRSISEVVRFYGHWKNLRLKDENDHIRLTRHKAKDGEKDEAPSADAADPFDEDEGSVIRGFSRHNNSCGACRTRESENWWRAPKGLVTDILCDACGTNWRKYADLNVRPVREDALPPGKKGPEKREGTPLNGPSAKRLRTTSTSVNATPPPNTPVAPQLRCLACQKNGPNTDCLLCPRRKSKKKVQYPNADSFLRASKPTEGQGWAHVLCAVFTPEISFSDVSRLRLIEGISTIPKQRWTSRCTICGETNGAVIRCSDCVREYHTSCAWMNGHRFGFEIQSVRNPRREGIAITFKGENGNMVPIVCCQEHENSKRELYDVCETDETGETALQVYCRTYKQAPVTQAHALLRKARRLDQTLNIRMEGPSSADSSAETPLPLVQRLFKSLISLERGRLSTCQHTESLTLLGVTPWMPGVAVLPPLSPRLAGFGPDTHNGTYLPRQSINSSVDSPAMQNGSSSLGTVSEIKTQAKNLAERTSKGIGARALIGSARSQIQRGQLEDTAGHPEAALHAFYVAANLANKSMDVNKKAGANNEGNKSIVPFFEEIMTSLNRIKTLEAELLALERSSAAESPHQDERPNVKVGTFVADRLKMLGQNGVIDPVAKRYSRELPTGITPSAFLPDTARPNRPLASLSSTPVLSTASSASSSATTSPHAVVPPSSLGPPSPTSSDSSSPRLSYFAPSISEVAHNFPSIDELNEMDSTYFRQPSLPRVHPTGSSISSRRSSISRSQSNGTGEHPTLSSMRSFPVLSIDPGPRPSSTPITPITNSFISHPGSPLPKPPLGPSPLPPTLMHPIPEYAMPSPFIEKKALPSMPSMLTIEKRMPSEKPAIQRSTTVSPKDLHNYIHRGVQTLIIDIRTREAFEKEHIRGDPVICLEPSVIMRSSLDVKALEDSLSVDEATVFKNRDKFDIVVFYDDDSSETLRNGPLSKFVTIVYEHSFTTVLRNPPMLLVGGLKAWREEMGVEHVKFAAGGGAGVNGGDIQSAETKLGGPSAFQSASRFWTPPAVNGALPGTPASSERRFPEIRNDSSAPPLKHDSVTVSDTRTSMSHRNAPAHISSSISYSHSHSDSTPQTPPVMAHSLANGSAVASAPIQYPTFSNTSTSPASRPGGTSLLSQPPTLPPQASINPSPLVRRRSDYLESDTSAGSFSSRRPIGYPDLLPNSHVLRPPPPAASNSFQRQHSHSQSYSVSTLKEPPKPPTISSTYPVTYWSDMQIVTAGLKNLGNTCYMNATIQCLSATVPFARFFTDGRWKNAVNAINTMGTQGQLASAFATILYEMSHSELPHLTPTMFRKSICAHAPQFSGSDQHDSQEFLTFLLDGLHEDLNRVLHRPSNGSTPEREAELERLPQSIASTQEWEIYRMRNDSLIVDFFQGQFRNRMECLTCHKTSTTYNSFMYLSLPMPSLKGPSKTSLQSCLDAFVKEEVLAGSEAWHCPHCKTLRKATKQLSLSRLPPILLIHLKRFSHKGMFTDKIETVVDFPLKGLDLTNYMPPALPPGVGPVNGMGADDPRVQMPPYKYDLYGVTNHFGSLSNGHYTAFIASRGGWVYCDDSRVTPTDAKEVVGRPAYVLYYKRIKS</sequence>
<feature type="region of interest" description="Disordered" evidence="5">
    <location>
        <begin position="1570"/>
        <end position="1611"/>
    </location>
</feature>
<feature type="domain" description="SANT" evidence="10">
    <location>
        <begin position="378"/>
        <end position="426"/>
    </location>
</feature>
<evidence type="ECO:0000259" key="8">
    <source>
        <dbReference type="PROSITE" id="PS50235"/>
    </source>
</evidence>
<dbReference type="CDD" id="cd02674">
    <property type="entry name" value="Peptidase_C19R"/>
    <property type="match status" value="1"/>
</dbReference>
<dbReference type="PANTHER" id="PTHR47672">
    <property type="entry name" value="E3 UBIQUITIN-PROTEIN LIGASE SNT2"/>
    <property type="match status" value="1"/>
</dbReference>
<dbReference type="InterPro" id="IPR018200">
    <property type="entry name" value="USP_CS"/>
</dbReference>
<evidence type="ECO:0000313" key="12">
    <source>
        <dbReference type="EMBL" id="OJA18320.1"/>
    </source>
</evidence>
<feature type="region of interest" description="Disordered" evidence="5">
    <location>
        <begin position="1416"/>
        <end position="1462"/>
    </location>
</feature>
<dbReference type="PROSITE" id="PS51038">
    <property type="entry name" value="BAH"/>
    <property type="match status" value="1"/>
</dbReference>
<dbReference type="GO" id="GO:0003682">
    <property type="term" value="F:chromatin binding"/>
    <property type="evidence" value="ECO:0007669"/>
    <property type="project" value="InterPro"/>
</dbReference>
<dbReference type="InterPro" id="IPR001005">
    <property type="entry name" value="SANT/Myb"/>
</dbReference>
<evidence type="ECO:0008006" key="14">
    <source>
        <dbReference type="Google" id="ProtNLM"/>
    </source>
</evidence>
<gene>
    <name evidence="12" type="ORF">AZE42_02807</name>
</gene>
<dbReference type="InterPro" id="IPR001394">
    <property type="entry name" value="Peptidase_C19_UCH"/>
</dbReference>
<dbReference type="SMART" id="SM00450">
    <property type="entry name" value="RHOD"/>
    <property type="match status" value="1"/>
</dbReference>
<dbReference type="Gene3D" id="3.30.40.10">
    <property type="entry name" value="Zinc/RING finger domain, C3HC4 (zinc finger)"/>
    <property type="match status" value="2"/>
</dbReference>
<dbReference type="OrthoDB" id="336088at2759"/>
<feature type="compositionally biased region" description="Low complexity" evidence="5">
    <location>
        <begin position="1168"/>
        <end position="1185"/>
    </location>
</feature>
<dbReference type="InterPro" id="IPR013083">
    <property type="entry name" value="Znf_RING/FYVE/PHD"/>
</dbReference>
<dbReference type="Gene3D" id="2.30.30.490">
    <property type="match status" value="1"/>
</dbReference>
<feature type="compositionally biased region" description="Basic and acidic residues" evidence="5">
    <location>
        <begin position="193"/>
        <end position="202"/>
    </location>
</feature>
<dbReference type="SUPFAM" id="SSF54001">
    <property type="entry name" value="Cysteine proteinases"/>
    <property type="match status" value="1"/>
</dbReference>
<dbReference type="SUPFAM" id="SSF46689">
    <property type="entry name" value="Homeodomain-like"/>
    <property type="match status" value="1"/>
</dbReference>
<dbReference type="GO" id="GO:0043565">
    <property type="term" value="F:sequence-specific DNA binding"/>
    <property type="evidence" value="ECO:0007669"/>
    <property type="project" value="InterPro"/>
</dbReference>
<dbReference type="SMART" id="SM00249">
    <property type="entry name" value="PHD"/>
    <property type="match status" value="2"/>
</dbReference>
<feature type="compositionally biased region" description="Low complexity" evidence="5">
    <location>
        <begin position="1128"/>
        <end position="1142"/>
    </location>
</feature>
<feature type="domain" description="Rhodanese" evidence="7">
    <location>
        <begin position="1258"/>
        <end position="1377"/>
    </location>
</feature>
<dbReference type="GO" id="GO:0048189">
    <property type="term" value="C:Lid2 complex"/>
    <property type="evidence" value="ECO:0007669"/>
    <property type="project" value="TreeGrafter"/>
</dbReference>
<accession>A0A1J8QXV7</accession>
<dbReference type="SMART" id="SM00717">
    <property type="entry name" value="SANT"/>
    <property type="match status" value="1"/>
</dbReference>
<evidence type="ECO:0000256" key="2">
    <source>
        <dbReference type="ARBA" id="ARBA00022771"/>
    </source>
</evidence>
<feature type="domain" description="USP" evidence="8">
    <location>
        <begin position="1629"/>
        <end position="1985"/>
    </location>
</feature>
<dbReference type="PROSITE" id="PS50016">
    <property type="entry name" value="ZF_PHD_2"/>
    <property type="match status" value="1"/>
</dbReference>
<dbReference type="PROSITE" id="PS51805">
    <property type="entry name" value="EPHD"/>
    <property type="match status" value="1"/>
</dbReference>
<dbReference type="STRING" id="180088.A0A1J8QXV7"/>
<evidence type="ECO:0000256" key="3">
    <source>
        <dbReference type="ARBA" id="ARBA00022833"/>
    </source>
</evidence>
<protein>
    <recommendedName>
        <fullName evidence="14">Ubiquitinyl hydrolase 1</fullName>
    </recommendedName>
</protein>
<feature type="region of interest" description="Disordered" evidence="5">
    <location>
        <begin position="193"/>
        <end position="229"/>
    </location>
</feature>
<evidence type="ECO:0000259" key="9">
    <source>
        <dbReference type="PROSITE" id="PS51038"/>
    </source>
</evidence>
<dbReference type="Proteomes" id="UP000183567">
    <property type="component" value="Unassembled WGS sequence"/>
</dbReference>
<keyword evidence="1" id="KW-0479">Metal-binding</keyword>
<feature type="domain" description="PHD-type" evidence="6">
    <location>
        <begin position="138"/>
        <end position="190"/>
    </location>
</feature>
<feature type="region of interest" description="Disordered" evidence="5">
    <location>
        <begin position="1506"/>
        <end position="1542"/>
    </location>
</feature>
<dbReference type="PANTHER" id="PTHR47672:SF1">
    <property type="entry name" value="E3 UBIQUITIN-PROTEIN LIGASE SNT2"/>
    <property type="match status" value="1"/>
</dbReference>
<reference evidence="12 13" key="1">
    <citation type="submission" date="2016-03" db="EMBL/GenBank/DDBJ databases">
        <title>Comparative genomics of the ectomycorrhizal sister species Rhizopogon vinicolor and Rhizopogon vesiculosus (Basidiomycota: Boletales) reveals a divergence of the mating type B locus.</title>
        <authorList>
            <person name="Mujic A.B."/>
            <person name="Kuo A."/>
            <person name="Tritt A."/>
            <person name="Lipzen A."/>
            <person name="Chen C."/>
            <person name="Johnson J."/>
            <person name="Sharma A."/>
            <person name="Barry K."/>
            <person name="Grigoriev I.V."/>
            <person name="Spatafora J.W."/>
        </authorList>
    </citation>
    <scope>NUCLEOTIDE SEQUENCE [LARGE SCALE GENOMIC DNA]</scope>
    <source>
        <strain evidence="12 13">AM-OR11-056</strain>
    </source>
</reference>
<feature type="compositionally biased region" description="Basic and acidic residues" evidence="5">
    <location>
        <begin position="1428"/>
        <end position="1437"/>
    </location>
</feature>
<feature type="compositionally biased region" description="Basic and acidic residues" evidence="5">
    <location>
        <begin position="519"/>
        <end position="535"/>
    </location>
</feature>
<evidence type="ECO:0000259" key="10">
    <source>
        <dbReference type="PROSITE" id="PS51293"/>
    </source>
</evidence>